<accession>A0A0M3IZU0</accession>
<keyword evidence="2" id="KW-1185">Reference proteome</keyword>
<evidence type="ECO:0000313" key="1">
    <source>
        <dbReference type="EMBL" id="VDK17965.1"/>
    </source>
</evidence>
<reference evidence="1 2" key="2">
    <citation type="submission" date="2018-11" db="EMBL/GenBank/DDBJ databases">
        <authorList>
            <consortium name="Pathogen Informatics"/>
        </authorList>
    </citation>
    <scope>NUCLEOTIDE SEQUENCE [LARGE SCALE GENOMIC DNA]</scope>
</reference>
<reference evidence="3" key="1">
    <citation type="submission" date="2017-02" db="UniProtKB">
        <authorList>
            <consortium name="WormBaseParasite"/>
        </authorList>
    </citation>
    <scope>IDENTIFICATION</scope>
</reference>
<proteinExistence type="predicted"/>
<name>A0A0M3IZU0_ANISI</name>
<evidence type="ECO:0000313" key="3">
    <source>
        <dbReference type="WBParaSite" id="ASIM_0000077301-mRNA-1"/>
    </source>
</evidence>
<dbReference type="WBParaSite" id="ASIM_0000077301-mRNA-1">
    <property type="protein sequence ID" value="ASIM_0000077301-mRNA-1"/>
    <property type="gene ID" value="ASIM_0000077301"/>
</dbReference>
<gene>
    <name evidence="1" type="ORF">ASIM_LOCUS673</name>
</gene>
<dbReference type="OrthoDB" id="5785718at2759"/>
<dbReference type="AlphaFoldDB" id="A0A0M3IZU0"/>
<dbReference type="EMBL" id="UYRR01000513">
    <property type="protein sequence ID" value="VDK17965.1"/>
    <property type="molecule type" value="Genomic_DNA"/>
</dbReference>
<evidence type="ECO:0000313" key="2">
    <source>
        <dbReference type="Proteomes" id="UP000267096"/>
    </source>
</evidence>
<protein>
    <submittedName>
        <fullName evidence="3">MATH domain-containing protein</fullName>
    </submittedName>
</protein>
<organism evidence="3">
    <name type="scientific">Anisakis simplex</name>
    <name type="common">Herring worm</name>
    <dbReference type="NCBI Taxonomy" id="6269"/>
    <lineage>
        <taxon>Eukaryota</taxon>
        <taxon>Metazoa</taxon>
        <taxon>Ecdysozoa</taxon>
        <taxon>Nematoda</taxon>
        <taxon>Chromadorea</taxon>
        <taxon>Rhabditida</taxon>
        <taxon>Spirurina</taxon>
        <taxon>Ascaridomorpha</taxon>
        <taxon>Ascaridoidea</taxon>
        <taxon>Anisakidae</taxon>
        <taxon>Anisakis</taxon>
        <taxon>Anisakis simplex complex</taxon>
    </lineage>
</organism>
<sequence length="344" mass="39226">MSDYDKTFVCRLRRVSQNDELVLNVSPPFSTALDGVQFTWALKVSDDCTASDYYYEDSTSNITISLYYKDGPTPDVHLVEAKIQLADSDGNNKLPTLHFLADEWTRGSGWCVDVENEHQNDLNEFIHENIGNMIRITVDIKMKTSIFSPMLYLPNVDGANKKLEDACVQFLEDVKQDHQIVPELETLLHDPEMDMFAVHELIITHGCDEVNARTDYKWPRKHIQNVFTHIYFMHCVLPDIEYFEDIMEVIGASRSHNISPLTREIERYICRTITKSNEDLTFVKKMLLIAEANELPVLKMMCSGIIADSIVDECGGVGIHDEPATTAQINAISQEMREIAQQIS</sequence>
<dbReference type="Proteomes" id="UP000267096">
    <property type="component" value="Unassembled WGS sequence"/>
</dbReference>